<dbReference type="InParanoid" id="A0A1B1ACZ8"/>
<dbReference type="STRING" id="1759059.ATE48_00090"/>
<organism evidence="1 2">
    <name type="scientific">Candidatus Viadribacter manganicus</name>
    <dbReference type="NCBI Taxonomy" id="1759059"/>
    <lineage>
        <taxon>Bacteria</taxon>
        <taxon>Pseudomonadati</taxon>
        <taxon>Pseudomonadota</taxon>
        <taxon>Alphaproteobacteria</taxon>
        <taxon>Hyphomonadales</taxon>
        <taxon>Hyphomonadaceae</taxon>
        <taxon>Candidatus Viadribacter</taxon>
    </lineage>
</organism>
<dbReference type="Proteomes" id="UP000092498">
    <property type="component" value="Chromosome"/>
</dbReference>
<keyword evidence="2" id="KW-1185">Reference proteome</keyword>
<evidence type="ECO:0000313" key="2">
    <source>
        <dbReference type="Proteomes" id="UP000092498"/>
    </source>
</evidence>
<name>A0A1B1ACZ8_9PROT</name>
<evidence type="ECO:0000313" key="1">
    <source>
        <dbReference type="EMBL" id="ANP44434.1"/>
    </source>
</evidence>
<dbReference type="EMBL" id="CP013244">
    <property type="protein sequence ID" value="ANP44434.1"/>
    <property type="molecule type" value="Genomic_DNA"/>
</dbReference>
<gene>
    <name evidence="1" type="ORF">ATE48_00090</name>
</gene>
<sequence length="64" mass="7244">MSKLRLLQASAAADKAWMIEVRKLFGERDAGMARFHGRATGEPGTHLRELYDCYVKAQDAYDAR</sequence>
<protein>
    <submittedName>
        <fullName evidence="1">Uncharacterized protein</fullName>
    </submittedName>
</protein>
<dbReference type="KEGG" id="cbot:ATE48_00090"/>
<dbReference type="AlphaFoldDB" id="A0A1B1ACZ8"/>
<dbReference type="OrthoDB" id="7998376at2"/>
<reference evidence="1 2" key="1">
    <citation type="submission" date="2015-11" db="EMBL/GenBank/DDBJ databases">
        <title>Whole-Genome Sequence of Candidatus Oderbacter manganicum from the National Park Lower Oder Valley, Germany.</title>
        <authorList>
            <person name="Braun B."/>
            <person name="Liere K."/>
            <person name="Szewzyk U."/>
        </authorList>
    </citation>
    <scope>NUCLEOTIDE SEQUENCE [LARGE SCALE GENOMIC DNA]</scope>
    <source>
        <strain evidence="1 2">OTSz_A_272</strain>
    </source>
</reference>
<dbReference type="RefSeq" id="WP_066766478.1">
    <property type="nucleotide sequence ID" value="NZ_CP013244.1"/>
</dbReference>
<proteinExistence type="predicted"/>
<accession>A0A1B1ACZ8</accession>